<protein>
    <submittedName>
        <fullName evidence="1">Uncharacterized protein</fullName>
    </submittedName>
</protein>
<accession>A0A6C0M0E5</accession>
<dbReference type="EMBL" id="MN740632">
    <property type="protein sequence ID" value="QHU36110.1"/>
    <property type="molecule type" value="Genomic_DNA"/>
</dbReference>
<sequence length="106" mass="12808">MAQLQWCDLDGHDGFVHIKDFENYFDGVINEFFAKLTQLGLSNLEKDDYLKKKDDFMIMLKSDKEYKYIQTRYDSMPQYPHWVVKDIVKKIKEEKKNICPKRYEVS</sequence>
<reference evidence="1" key="1">
    <citation type="journal article" date="2020" name="Nature">
        <title>Giant virus diversity and host interactions through global metagenomics.</title>
        <authorList>
            <person name="Schulz F."/>
            <person name="Roux S."/>
            <person name="Paez-Espino D."/>
            <person name="Jungbluth S."/>
            <person name="Walsh D.A."/>
            <person name="Denef V.J."/>
            <person name="McMahon K.D."/>
            <person name="Konstantinidis K.T."/>
            <person name="Eloe-Fadrosh E.A."/>
            <person name="Kyrpides N.C."/>
            <person name="Woyke T."/>
        </authorList>
    </citation>
    <scope>NUCLEOTIDE SEQUENCE</scope>
    <source>
        <strain evidence="1">GVMAG-S-1035124-57</strain>
    </source>
</reference>
<evidence type="ECO:0000313" key="1">
    <source>
        <dbReference type="EMBL" id="QHU36110.1"/>
    </source>
</evidence>
<name>A0A6C0M0E5_9ZZZZ</name>
<dbReference type="AlphaFoldDB" id="A0A6C0M0E5"/>
<proteinExistence type="predicted"/>
<organism evidence="1">
    <name type="scientific">viral metagenome</name>
    <dbReference type="NCBI Taxonomy" id="1070528"/>
    <lineage>
        <taxon>unclassified sequences</taxon>
        <taxon>metagenomes</taxon>
        <taxon>organismal metagenomes</taxon>
    </lineage>
</organism>